<proteinExistence type="predicted"/>
<organism evidence="1 2">
    <name type="scientific">Conoideocrella luteorostrata</name>
    <dbReference type="NCBI Taxonomy" id="1105319"/>
    <lineage>
        <taxon>Eukaryota</taxon>
        <taxon>Fungi</taxon>
        <taxon>Dikarya</taxon>
        <taxon>Ascomycota</taxon>
        <taxon>Pezizomycotina</taxon>
        <taxon>Sordariomycetes</taxon>
        <taxon>Hypocreomycetidae</taxon>
        <taxon>Hypocreales</taxon>
        <taxon>Clavicipitaceae</taxon>
        <taxon>Conoideocrella</taxon>
    </lineage>
</organism>
<evidence type="ECO:0008006" key="3">
    <source>
        <dbReference type="Google" id="ProtNLM"/>
    </source>
</evidence>
<dbReference type="EMBL" id="JASWJB010000154">
    <property type="protein sequence ID" value="KAK2594838.1"/>
    <property type="molecule type" value="Genomic_DNA"/>
</dbReference>
<dbReference type="Proteomes" id="UP001251528">
    <property type="component" value="Unassembled WGS sequence"/>
</dbReference>
<evidence type="ECO:0000313" key="1">
    <source>
        <dbReference type="EMBL" id="KAK2594838.1"/>
    </source>
</evidence>
<accession>A0AAJ0FXD1</accession>
<comment type="caution">
    <text evidence="1">The sequence shown here is derived from an EMBL/GenBank/DDBJ whole genome shotgun (WGS) entry which is preliminary data.</text>
</comment>
<dbReference type="Pfam" id="PF11969">
    <property type="entry name" value="DcpS_C"/>
    <property type="match status" value="1"/>
</dbReference>
<evidence type="ECO:0000313" key="2">
    <source>
        <dbReference type="Proteomes" id="UP001251528"/>
    </source>
</evidence>
<keyword evidence="2" id="KW-1185">Reference proteome</keyword>
<dbReference type="PANTHER" id="PTHR12486">
    <property type="entry name" value="APRATAXIN-RELATED"/>
    <property type="match status" value="1"/>
</dbReference>
<dbReference type="Gene3D" id="3.30.428.10">
    <property type="entry name" value="HIT-like"/>
    <property type="match status" value="1"/>
</dbReference>
<dbReference type="SUPFAM" id="SSF54197">
    <property type="entry name" value="HIT-like"/>
    <property type="match status" value="1"/>
</dbReference>
<reference evidence="1" key="1">
    <citation type="submission" date="2023-06" db="EMBL/GenBank/DDBJ databases">
        <title>Conoideocrella luteorostrata (Hypocreales: Clavicipitaceae), a potential biocontrol fungus for elongate hemlock scale in United States Christmas tree production areas.</title>
        <authorList>
            <person name="Barrett H."/>
            <person name="Lovett B."/>
            <person name="Macias A.M."/>
            <person name="Stajich J.E."/>
            <person name="Kasson M.T."/>
        </authorList>
    </citation>
    <scope>NUCLEOTIDE SEQUENCE</scope>
    <source>
        <strain evidence="1">ARSEF 14590</strain>
    </source>
</reference>
<gene>
    <name evidence="1" type="ORF">QQS21_007466</name>
</gene>
<name>A0AAJ0FXD1_9HYPO</name>
<sequence length="183" mass="21909">MDFFRRVWHYLKNLEWTEKKQHDCKFCDKRNFTNIAFEDEKVFVVDNRRKAGREHWLILPKSPPARHIRDIEALTSEDVPLLEHMKSVKQMILAAQPQPIPPSTIHSGYHRGRRTLGPIILPDIISVHHLHLHVMVEPPIFIRIFKYPSWLRLMWLSDEKVLRLIRDRKTPRMNLDKTLAKDE</sequence>
<dbReference type="AlphaFoldDB" id="A0AAJ0FXD1"/>
<protein>
    <recommendedName>
        <fullName evidence="3">HIT domain-containing protein</fullName>
    </recommendedName>
</protein>
<dbReference type="InterPro" id="IPR036265">
    <property type="entry name" value="HIT-like_sf"/>
</dbReference>